<dbReference type="PANTHER" id="PTHR11566:SF159">
    <property type="entry name" value="PHRAGMOPLASTIN DRP1A"/>
    <property type="match status" value="1"/>
</dbReference>
<organism evidence="12 13">
    <name type="scientific">Ceratopteris richardii</name>
    <name type="common">Triangle waterfern</name>
    <dbReference type="NCBI Taxonomy" id="49495"/>
    <lineage>
        <taxon>Eukaryota</taxon>
        <taxon>Viridiplantae</taxon>
        <taxon>Streptophyta</taxon>
        <taxon>Embryophyta</taxon>
        <taxon>Tracheophyta</taxon>
        <taxon>Polypodiopsida</taxon>
        <taxon>Polypodiidae</taxon>
        <taxon>Polypodiales</taxon>
        <taxon>Pteridineae</taxon>
        <taxon>Pteridaceae</taxon>
        <taxon>Parkerioideae</taxon>
        <taxon>Ceratopteris</taxon>
    </lineage>
</organism>
<keyword evidence="6" id="KW-0378">Hydrolase</keyword>
<keyword evidence="3" id="KW-0150">Chloroplast</keyword>
<proteinExistence type="inferred from homology"/>
<dbReference type="Pfam" id="PF02212">
    <property type="entry name" value="GED"/>
    <property type="match status" value="1"/>
</dbReference>
<evidence type="ECO:0000259" key="11">
    <source>
        <dbReference type="PROSITE" id="PS51718"/>
    </source>
</evidence>
<dbReference type="GO" id="GO:0008017">
    <property type="term" value="F:microtubule binding"/>
    <property type="evidence" value="ECO:0007669"/>
    <property type="project" value="TreeGrafter"/>
</dbReference>
<keyword evidence="13" id="KW-1185">Reference proteome</keyword>
<dbReference type="GO" id="GO:0005874">
    <property type="term" value="C:microtubule"/>
    <property type="evidence" value="ECO:0007669"/>
    <property type="project" value="UniProtKB-KW"/>
</dbReference>
<dbReference type="InterPro" id="IPR019762">
    <property type="entry name" value="Dynamin_GTPase_CS"/>
</dbReference>
<dbReference type="GO" id="GO:0003924">
    <property type="term" value="F:GTPase activity"/>
    <property type="evidence" value="ECO:0007669"/>
    <property type="project" value="InterPro"/>
</dbReference>
<name>A0A8T2TE78_CERRI</name>
<evidence type="ECO:0000259" key="10">
    <source>
        <dbReference type="PROSITE" id="PS51388"/>
    </source>
</evidence>
<keyword evidence="8" id="KW-0505">Motor protein</keyword>
<reference evidence="12" key="1">
    <citation type="submission" date="2021-08" db="EMBL/GenBank/DDBJ databases">
        <title>WGS assembly of Ceratopteris richardii.</title>
        <authorList>
            <person name="Marchant D.B."/>
            <person name="Chen G."/>
            <person name="Jenkins J."/>
            <person name="Shu S."/>
            <person name="Leebens-Mack J."/>
            <person name="Grimwood J."/>
            <person name="Schmutz J."/>
            <person name="Soltis P."/>
            <person name="Soltis D."/>
            <person name="Chen Z.-H."/>
        </authorList>
    </citation>
    <scope>NUCLEOTIDE SEQUENCE</scope>
    <source>
        <strain evidence="12">Whitten #5841</strain>
        <tissue evidence="12">Leaf</tissue>
    </source>
</reference>
<evidence type="ECO:0000256" key="4">
    <source>
        <dbReference type="ARBA" id="ARBA00022701"/>
    </source>
</evidence>
<feature type="domain" description="Dynamin-type G" evidence="11">
    <location>
        <begin position="31"/>
        <end position="299"/>
    </location>
</feature>
<dbReference type="Proteomes" id="UP000825935">
    <property type="component" value="Chromosome 13"/>
</dbReference>
<dbReference type="OrthoDB" id="5061070at2759"/>
<gene>
    <name evidence="12" type="ORF">KP509_13G025700</name>
</gene>
<protein>
    <recommendedName>
        <fullName evidence="14">Dynamin-related protein 1E</fullName>
    </recommendedName>
</protein>
<keyword evidence="5 9" id="KW-0547">Nucleotide-binding</keyword>
<dbReference type="EMBL" id="CM035418">
    <property type="protein sequence ID" value="KAH7420852.1"/>
    <property type="molecule type" value="Genomic_DNA"/>
</dbReference>
<dbReference type="InterPro" id="IPR000375">
    <property type="entry name" value="Dynamin_stalk"/>
</dbReference>
<dbReference type="InterPro" id="IPR022812">
    <property type="entry name" value="Dynamin"/>
</dbReference>
<dbReference type="PROSITE" id="PS00410">
    <property type="entry name" value="G_DYNAMIN_1"/>
    <property type="match status" value="1"/>
</dbReference>
<dbReference type="PRINTS" id="PR00195">
    <property type="entry name" value="DYNAMIN"/>
</dbReference>
<accession>A0A8T2TE78</accession>
<feature type="domain" description="GED" evidence="10">
    <location>
        <begin position="517"/>
        <end position="609"/>
    </location>
</feature>
<dbReference type="Gene3D" id="1.20.120.1240">
    <property type="entry name" value="Dynamin, middle domain"/>
    <property type="match status" value="1"/>
</dbReference>
<evidence type="ECO:0000256" key="7">
    <source>
        <dbReference type="ARBA" id="ARBA00023134"/>
    </source>
</evidence>
<comment type="caution">
    <text evidence="12">The sequence shown here is derived from an EMBL/GenBank/DDBJ whole genome shotgun (WGS) entry which is preliminary data.</text>
</comment>
<dbReference type="SUPFAM" id="SSF52540">
    <property type="entry name" value="P-loop containing nucleoside triphosphate hydrolases"/>
    <property type="match status" value="1"/>
</dbReference>
<evidence type="ECO:0000256" key="9">
    <source>
        <dbReference type="RuleBase" id="RU003932"/>
    </source>
</evidence>
<keyword evidence="4" id="KW-0493">Microtubule</keyword>
<dbReference type="PANTHER" id="PTHR11566">
    <property type="entry name" value="DYNAMIN"/>
    <property type="match status" value="1"/>
</dbReference>
<evidence type="ECO:0000256" key="1">
    <source>
        <dbReference type="ARBA" id="ARBA00004496"/>
    </source>
</evidence>
<dbReference type="InterPro" id="IPR045063">
    <property type="entry name" value="Dynamin_N"/>
</dbReference>
<dbReference type="Pfam" id="PF00350">
    <property type="entry name" value="Dynamin_N"/>
    <property type="match status" value="1"/>
</dbReference>
<evidence type="ECO:0000256" key="3">
    <source>
        <dbReference type="ARBA" id="ARBA00022528"/>
    </source>
</evidence>
<keyword evidence="2" id="KW-0963">Cytoplasm</keyword>
<dbReference type="InterPro" id="IPR030381">
    <property type="entry name" value="G_DYNAMIN_dom"/>
</dbReference>
<dbReference type="Gene3D" id="3.40.50.300">
    <property type="entry name" value="P-loop containing nucleotide triphosphate hydrolases"/>
    <property type="match status" value="1"/>
</dbReference>
<dbReference type="CDD" id="cd08771">
    <property type="entry name" value="DLP_1"/>
    <property type="match status" value="1"/>
</dbReference>
<sequence length="609" mass="67690">MDSLISLINRIQRACTALGDYGGDNALPTLWEALPSVAVVGGQSSGKSSVLESIVGRDFLPRGAGIVTRRPLVLQLYRTERGPEYAEFMHAPKKRFTDFAAVRKEISDETDRVTGRSKQISPVPIHLSIYSPNVVNLTLIDLPGLTKVAVEGQPDSIVADIENMVRSYVDKPNCIILAISPANQDIATSDAIKLAREVDPTGERTFGVLTKLDLMDKGTNAIDTLEGRAYKLQHPWVAVVNRSQADINQSVDMMAARRKEREYFATSPDYKHLASRMGSEYLGQMLSKHLESVIRTRIPGIQSLVNKAIDELESELASLGRPVATDPGAQLYSIMELCRAFDQVFKEHLDGVRPGGEKIYGVFDNQFPAALKKLPFDRHLSIQNVRKIVNEADGYQPHLIAPEQGYRRLIEGSLGLIRGPAEAVVDAVHFILKELVRKSVGETQELRQFPTLQSEVGAAAIKALERFRDDSKKTSLRLVDMENSYLTVDFFRKLPQEIEKGGNPAVSSIDRYGEGHLRRIGANVSSYVNMVCEGLRNSIPKAVVHCQVREAKRTLLDSFFAELGRKEGKQLARLLDEDPAVMERRSACAKRLELYKNARNEIDAVAWSK</sequence>
<dbReference type="AlphaFoldDB" id="A0A8T2TE78"/>
<dbReference type="InterPro" id="IPR001401">
    <property type="entry name" value="Dynamin_GTPase"/>
</dbReference>
<evidence type="ECO:0000313" key="12">
    <source>
        <dbReference type="EMBL" id="KAH7420852.1"/>
    </source>
</evidence>
<dbReference type="PROSITE" id="PS51718">
    <property type="entry name" value="G_DYNAMIN_2"/>
    <property type="match status" value="1"/>
</dbReference>
<evidence type="ECO:0000256" key="5">
    <source>
        <dbReference type="ARBA" id="ARBA00022741"/>
    </source>
</evidence>
<evidence type="ECO:0000313" key="13">
    <source>
        <dbReference type="Proteomes" id="UP000825935"/>
    </source>
</evidence>
<dbReference type="GO" id="GO:0005525">
    <property type="term" value="F:GTP binding"/>
    <property type="evidence" value="ECO:0007669"/>
    <property type="project" value="UniProtKB-KW"/>
</dbReference>
<dbReference type="PROSITE" id="PS51388">
    <property type="entry name" value="GED"/>
    <property type="match status" value="1"/>
</dbReference>
<dbReference type="InterPro" id="IPR003130">
    <property type="entry name" value="GED"/>
</dbReference>
<comment type="subcellular location">
    <subcellularLocation>
        <location evidence="1">Cytoplasm</location>
    </subcellularLocation>
</comment>
<dbReference type="Pfam" id="PF01031">
    <property type="entry name" value="Dynamin_M"/>
    <property type="match status" value="1"/>
</dbReference>
<evidence type="ECO:0008006" key="14">
    <source>
        <dbReference type="Google" id="ProtNLM"/>
    </source>
</evidence>
<dbReference type="FunFam" id="3.40.50.300:FF:000228">
    <property type="entry name" value="dynamin-related protein 1E"/>
    <property type="match status" value="1"/>
</dbReference>
<dbReference type="InterPro" id="IPR020850">
    <property type="entry name" value="GED_dom"/>
</dbReference>
<keyword evidence="3" id="KW-0934">Plastid</keyword>
<evidence type="ECO:0000256" key="2">
    <source>
        <dbReference type="ARBA" id="ARBA00022490"/>
    </source>
</evidence>
<dbReference type="SMART" id="SM00053">
    <property type="entry name" value="DYNc"/>
    <property type="match status" value="1"/>
</dbReference>
<dbReference type="OMA" id="ENITEWV"/>
<evidence type="ECO:0000256" key="8">
    <source>
        <dbReference type="ARBA" id="ARBA00023175"/>
    </source>
</evidence>
<comment type="similarity">
    <text evidence="9">Belongs to the TRAFAC class dynamin-like GTPase superfamily. Dynamin/Fzo/YdjA family.</text>
</comment>
<keyword evidence="7 9" id="KW-0342">GTP-binding</keyword>
<dbReference type="GO" id="GO:0016020">
    <property type="term" value="C:membrane"/>
    <property type="evidence" value="ECO:0007669"/>
    <property type="project" value="TreeGrafter"/>
</dbReference>
<dbReference type="InterPro" id="IPR027417">
    <property type="entry name" value="P-loop_NTPase"/>
</dbReference>
<dbReference type="SMART" id="SM00302">
    <property type="entry name" value="GED"/>
    <property type="match status" value="1"/>
</dbReference>
<evidence type="ECO:0000256" key="6">
    <source>
        <dbReference type="ARBA" id="ARBA00022801"/>
    </source>
</evidence>
<dbReference type="GO" id="GO:0005737">
    <property type="term" value="C:cytoplasm"/>
    <property type="evidence" value="ECO:0007669"/>
    <property type="project" value="UniProtKB-SubCell"/>
</dbReference>